<dbReference type="EMBL" id="NPBQ01000033">
    <property type="protein sequence ID" value="PAD84121.1"/>
    <property type="molecule type" value="Genomic_DNA"/>
</dbReference>
<dbReference type="GO" id="GO:0016740">
    <property type="term" value="F:transferase activity"/>
    <property type="evidence" value="ECO:0007669"/>
    <property type="project" value="UniProtKB-KW"/>
</dbReference>
<keyword evidence="2" id="KW-0762">Sugar transport</keyword>
<name>A0A0J1LEZ0_NIACI</name>
<keyword evidence="1" id="KW-0813">Transport</keyword>
<evidence type="ECO:0000256" key="1">
    <source>
        <dbReference type="ARBA" id="ARBA00022448"/>
    </source>
</evidence>
<reference evidence="9 11" key="2">
    <citation type="submission" date="2017-07" db="EMBL/GenBank/DDBJ databases">
        <title>Isolation and whole genome analysis of endospore-forming bacteria from heroin.</title>
        <authorList>
            <person name="Kalinowski J."/>
            <person name="Ahrens B."/>
            <person name="Al-Dilaimi A."/>
            <person name="Winkler A."/>
            <person name="Wibberg D."/>
            <person name="Schleenbecker U."/>
            <person name="Ruckert C."/>
            <person name="Wolfel R."/>
            <person name="Grass G."/>
        </authorList>
    </citation>
    <scope>NUCLEOTIDE SEQUENCE [LARGE SCALE GENOMIC DNA]</scope>
    <source>
        <strain evidence="9 11">7521-2</strain>
    </source>
</reference>
<keyword evidence="10" id="KW-1185">Reference proteome</keyword>
<dbReference type="AlphaFoldDB" id="A0A0J1LEZ0"/>
<proteinExistence type="predicted"/>
<dbReference type="InterPro" id="IPR036542">
    <property type="entry name" value="PTS_IIA_lac/cel_sf"/>
</dbReference>
<feature type="active site" description="Tele-phosphohistidine intermediate" evidence="5">
    <location>
        <position position="78"/>
    </location>
</feature>
<evidence type="ECO:0000313" key="9">
    <source>
        <dbReference type="EMBL" id="PAD84121.1"/>
    </source>
</evidence>
<dbReference type="Pfam" id="PF02255">
    <property type="entry name" value="PTS_IIA"/>
    <property type="match status" value="1"/>
</dbReference>
<gene>
    <name evidence="8" type="primary">celC</name>
    <name evidence="8" type="ORF">ABW02_04960</name>
    <name evidence="9" type="ORF">CHH57_06620</name>
</gene>
<feature type="modified residue" description="Phosphohistidine; by HPr" evidence="7">
    <location>
        <position position="78"/>
    </location>
</feature>
<dbReference type="OrthoDB" id="350602at2"/>
<dbReference type="SUPFAM" id="SSF46973">
    <property type="entry name" value="Enzyme IIa from lactose specific PTS, IIa-lac"/>
    <property type="match status" value="1"/>
</dbReference>
<dbReference type="Gene3D" id="1.20.58.80">
    <property type="entry name" value="Phosphotransferase system, lactose/cellobiose-type IIA subunit"/>
    <property type="match status" value="1"/>
</dbReference>
<dbReference type="KEGG" id="bcir:C2I06_17255"/>
<sequence>MNKEELYQLSFQLILHSGNARSFAMEAIQDAKKKDFAEAKKKITESEAELSEAHKIQTKLLHLEAGGDQFMIPIILIHAQDHLMNAMTLKDLAVEIIDLRQECMQQTTRKGSVE</sequence>
<evidence type="ECO:0000256" key="5">
    <source>
        <dbReference type="PIRSR" id="PIRSR000699-1"/>
    </source>
</evidence>
<reference evidence="8 10" key="1">
    <citation type="submission" date="2015-05" db="EMBL/GenBank/DDBJ databases">
        <title>Whole genome sequence and identification of bacterial endophytes from Costus igneus.</title>
        <authorList>
            <person name="Lee Y.P."/>
            <person name="Gan H.M."/>
            <person name="Eng W."/>
            <person name="Wheatley M.S."/>
            <person name="Caraballo A."/>
            <person name="Polter S."/>
            <person name="Savka M.A."/>
            <person name="Hudson A.O."/>
        </authorList>
    </citation>
    <scope>NUCLEOTIDE SEQUENCE [LARGE SCALE GENOMIC DNA]</scope>
    <source>
        <strain evidence="8 10">RIT379</strain>
    </source>
</reference>
<keyword evidence="4" id="KW-0598">Phosphotransferase system</keyword>
<dbReference type="EMBL" id="LDPH01000003">
    <property type="protein sequence ID" value="KLV27510.1"/>
    <property type="molecule type" value="Genomic_DNA"/>
</dbReference>
<accession>A0A0J1LEZ0</accession>
<evidence type="ECO:0000256" key="3">
    <source>
        <dbReference type="ARBA" id="ARBA00022679"/>
    </source>
</evidence>
<dbReference type="GO" id="GO:0046872">
    <property type="term" value="F:metal ion binding"/>
    <property type="evidence" value="ECO:0007669"/>
    <property type="project" value="UniProtKB-KW"/>
</dbReference>
<dbReference type="PROSITE" id="PS51095">
    <property type="entry name" value="PTS_EIIA_TYPE_3"/>
    <property type="match status" value="1"/>
</dbReference>
<keyword evidence="6" id="KW-0460">Magnesium</keyword>
<keyword evidence="6" id="KW-0479">Metal-binding</keyword>
<dbReference type="CDD" id="cd00215">
    <property type="entry name" value="PTS_IIA_lac"/>
    <property type="match status" value="1"/>
</dbReference>
<evidence type="ECO:0000313" key="10">
    <source>
        <dbReference type="Proteomes" id="UP000036045"/>
    </source>
</evidence>
<dbReference type="PATRIC" id="fig|1397.4.peg.3094"/>
<dbReference type="Proteomes" id="UP000036045">
    <property type="component" value="Unassembled WGS sequence"/>
</dbReference>
<dbReference type="InterPro" id="IPR003188">
    <property type="entry name" value="PTS_IIA_lac/cel"/>
</dbReference>
<dbReference type="GO" id="GO:0009401">
    <property type="term" value="P:phosphoenolpyruvate-dependent sugar phosphotransferase system"/>
    <property type="evidence" value="ECO:0007669"/>
    <property type="project" value="UniProtKB-KW"/>
</dbReference>
<dbReference type="Proteomes" id="UP000216961">
    <property type="component" value="Unassembled WGS sequence"/>
</dbReference>
<protein>
    <submittedName>
        <fullName evidence="9">PTS lactose/cellobiose transporter subunit IIA</fullName>
    </submittedName>
    <submittedName>
        <fullName evidence="8">PTS system cellobiose-specific transporter subunit IIA</fullName>
    </submittedName>
</protein>
<evidence type="ECO:0000313" key="11">
    <source>
        <dbReference type="Proteomes" id="UP000216961"/>
    </source>
</evidence>
<keyword evidence="3" id="KW-0808">Transferase</keyword>
<comment type="caution">
    <text evidence="8">The sequence shown here is derived from an EMBL/GenBank/DDBJ whole genome shotgun (WGS) entry which is preliminary data.</text>
</comment>
<evidence type="ECO:0000256" key="7">
    <source>
        <dbReference type="PROSITE-ProRule" id="PRU00418"/>
    </source>
</evidence>
<comment type="cofactor">
    <cofactor evidence="6">
        <name>Mg(2+)</name>
        <dbReference type="ChEBI" id="CHEBI:18420"/>
    </cofactor>
    <text evidence="6">Binds 1 Mg(2+) ion per trimer.</text>
</comment>
<dbReference type="PANTHER" id="PTHR34382">
    <property type="entry name" value="PTS SYSTEM N,N'-DIACETYLCHITOBIOSE-SPECIFIC EIIA COMPONENT"/>
    <property type="match status" value="1"/>
</dbReference>
<evidence type="ECO:0000256" key="4">
    <source>
        <dbReference type="ARBA" id="ARBA00022683"/>
    </source>
</evidence>
<dbReference type="PIRSF" id="PIRSF000699">
    <property type="entry name" value="PTS_IILac_III"/>
    <property type="match status" value="1"/>
</dbReference>
<feature type="binding site" evidence="6">
    <location>
        <position position="81"/>
    </location>
    <ligand>
        <name>Mg(2+)</name>
        <dbReference type="ChEBI" id="CHEBI:18420"/>
        <note>ligand shared between all trimeric partners</note>
    </ligand>
</feature>
<evidence type="ECO:0000256" key="6">
    <source>
        <dbReference type="PIRSR" id="PIRSR000699-2"/>
    </source>
</evidence>
<evidence type="ECO:0000313" key="8">
    <source>
        <dbReference type="EMBL" id="KLV27510.1"/>
    </source>
</evidence>
<dbReference type="GeneID" id="56351920"/>
<dbReference type="RefSeq" id="WP_047940829.1">
    <property type="nucleotide sequence ID" value="NZ_CP026031.1"/>
</dbReference>
<evidence type="ECO:0000256" key="2">
    <source>
        <dbReference type="ARBA" id="ARBA00022597"/>
    </source>
</evidence>
<organism evidence="8 10">
    <name type="scientific">Niallia circulans</name>
    <name type="common">Bacillus circulans</name>
    <dbReference type="NCBI Taxonomy" id="1397"/>
    <lineage>
        <taxon>Bacteria</taxon>
        <taxon>Bacillati</taxon>
        <taxon>Bacillota</taxon>
        <taxon>Bacilli</taxon>
        <taxon>Bacillales</taxon>
        <taxon>Bacillaceae</taxon>
        <taxon>Niallia</taxon>
    </lineage>
</organism>
<dbReference type="PANTHER" id="PTHR34382:SF7">
    <property type="entry name" value="PTS SYSTEM N,N'-DIACETYLCHITOBIOSE-SPECIFIC EIIA COMPONENT"/>
    <property type="match status" value="1"/>
</dbReference>